<keyword evidence="2" id="KW-1185">Reference proteome</keyword>
<reference evidence="1 2" key="1">
    <citation type="submission" date="2020-08" db="EMBL/GenBank/DDBJ databases">
        <title>A Genomic Blueprint of the Chicken Gut Microbiome.</title>
        <authorList>
            <person name="Gilroy R."/>
            <person name="Ravi A."/>
            <person name="Getino M."/>
            <person name="Pursley I."/>
            <person name="Horton D.L."/>
            <person name="Alikhan N.-F."/>
            <person name="Baker D."/>
            <person name="Gharbi K."/>
            <person name="Hall N."/>
            <person name="Watson M."/>
            <person name="Adriaenssens E.M."/>
            <person name="Foster-Nyarko E."/>
            <person name="Jarju S."/>
            <person name="Secka A."/>
            <person name="Antonio M."/>
            <person name="Oren A."/>
            <person name="Chaudhuri R."/>
            <person name="La Ragione R.M."/>
            <person name="Hildebrand F."/>
            <person name="Pallen M.J."/>
        </authorList>
    </citation>
    <scope>NUCLEOTIDE SEQUENCE [LARGE SCALE GENOMIC DNA]</scope>
    <source>
        <strain evidence="1 2">Sa3CVN1</strain>
    </source>
</reference>
<evidence type="ECO:0000313" key="1">
    <source>
        <dbReference type="EMBL" id="MBD7909727.1"/>
    </source>
</evidence>
<dbReference type="Proteomes" id="UP000627781">
    <property type="component" value="Unassembled WGS sequence"/>
</dbReference>
<dbReference type="RefSeq" id="WP_191767388.1">
    <property type="nucleotide sequence ID" value="NZ_JACSRA010000001.1"/>
</dbReference>
<organism evidence="1 2">
    <name type="scientific">Clostridium cibarium</name>
    <dbReference type="NCBI Taxonomy" id="2762247"/>
    <lineage>
        <taxon>Bacteria</taxon>
        <taxon>Bacillati</taxon>
        <taxon>Bacillota</taxon>
        <taxon>Clostridia</taxon>
        <taxon>Eubacteriales</taxon>
        <taxon>Clostridiaceae</taxon>
        <taxon>Clostridium</taxon>
    </lineage>
</organism>
<gene>
    <name evidence="1" type="ORF">H9661_00025</name>
</gene>
<accession>A0ABR8PNK8</accession>
<protein>
    <submittedName>
        <fullName evidence="1">Uncharacterized protein</fullName>
    </submittedName>
</protein>
<evidence type="ECO:0000313" key="2">
    <source>
        <dbReference type="Proteomes" id="UP000627781"/>
    </source>
</evidence>
<sequence>MDNLSRLKLELSNKEYYTNEEYSVFLGENNLVPSDTYSKATNEINLLNTVIAILETLANDTDMMRKIDSKDVMTIDQASKYLESRISNINAKIIDIQESKNQSTGNINPIFFTR</sequence>
<dbReference type="EMBL" id="JACSRA010000001">
    <property type="protein sequence ID" value="MBD7909727.1"/>
    <property type="molecule type" value="Genomic_DNA"/>
</dbReference>
<proteinExistence type="predicted"/>
<comment type="caution">
    <text evidence="1">The sequence shown here is derived from an EMBL/GenBank/DDBJ whole genome shotgun (WGS) entry which is preliminary data.</text>
</comment>
<name>A0ABR8PNK8_9CLOT</name>